<keyword evidence="2" id="KW-0238">DNA-binding</keyword>
<protein>
    <submittedName>
        <fullName evidence="5">Helix-turn-helix transcriptional regulator</fullName>
    </submittedName>
</protein>
<evidence type="ECO:0000259" key="4">
    <source>
        <dbReference type="PROSITE" id="PS50043"/>
    </source>
</evidence>
<dbReference type="InterPro" id="IPR000792">
    <property type="entry name" value="Tscrpt_reg_LuxR_C"/>
</dbReference>
<dbReference type="PRINTS" id="PR00038">
    <property type="entry name" value="HTHLUXR"/>
</dbReference>
<dbReference type="PROSITE" id="PS50043">
    <property type="entry name" value="HTH_LUXR_2"/>
    <property type="match status" value="1"/>
</dbReference>
<gene>
    <name evidence="5" type="ORF">M8523_07170</name>
</gene>
<dbReference type="InterPro" id="IPR016032">
    <property type="entry name" value="Sig_transdc_resp-reg_C-effctor"/>
</dbReference>
<evidence type="ECO:0000256" key="3">
    <source>
        <dbReference type="ARBA" id="ARBA00023163"/>
    </source>
</evidence>
<dbReference type="SUPFAM" id="SSF46894">
    <property type="entry name" value="C-terminal effector domain of the bipartite response regulators"/>
    <property type="match status" value="1"/>
</dbReference>
<dbReference type="Pfam" id="PF00196">
    <property type="entry name" value="GerE"/>
    <property type="match status" value="1"/>
</dbReference>
<evidence type="ECO:0000256" key="1">
    <source>
        <dbReference type="ARBA" id="ARBA00023015"/>
    </source>
</evidence>
<keyword evidence="1" id="KW-0805">Transcription regulation</keyword>
<reference evidence="5" key="1">
    <citation type="submission" date="2022-05" db="EMBL/GenBank/DDBJ databases">
        <authorList>
            <person name="Pankratov T."/>
        </authorList>
    </citation>
    <scope>NUCLEOTIDE SEQUENCE</scope>
    <source>
        <strain evidence="5">BP6-180914</strain>
    </source>
</reference>
<dbReference type="PANTHER" id="PTHR44688">
    <property type="entry name" value="DNA-BINDING TRANSCRIPTIONAL ACTIVATOR DEVR_DOSR"/>
    <property type="match status" value="1"/>
</dbReference>
<dbReference type="CDD" id="cd06170">
    <property type="entry name" value="LuxR_C_like"/>
    <property type="match status" value="1"/>
</dbReference>
<proteinExistence type="predicted"/>
<dbReference type="SMART" id="SM00421">
    <property type="entry name" value="HTH_LUXR"/>
    <property type="match status" value="1"/>
</dbReference>
<dbReference type="Proteomes" id="UP001165667">
    <property type="component" value="Unassembled WGS sequence"/>
</dbReference>
<dbReference type="EMBL" id="JAMOIM010000003">
    <property type="protein sequence ID" value="MCW6507798.1"/>
    <property type="molecule type" value="Genomic_DNA"/>
</dbReference>
<dbReference type="PROSITE" id="PS00622">
    <property type="entry name" value="HTH_LUXR_1"/>
    <property type="match status" value="1"/>
</dbReference>
<evidence type="ECO:0000256" key="2">
    <source>
        <dbReference type="ARBA" id="ARBA00023125"/>
    </source>
</evidence>
<comment type="caution">
    <text evidence="5">The sequence shown here is derived from an EMBL/GenBank/DDBJ whole genome shotgun (WGS) entry which is preliminary data.</text>
</comment>
<keyword evidence="3" id="KW-0804">Transcription</keyword>
<dbReference type="PANTHER" id="PTHR44688:SF16">
    <property type="entry name" value="DNA-BINDING TRANSCRIPTIONAL ACTIVATOR DEVR_DOSR"/>
    <property type="match status" value="1"/>
</dbReference>
<dbReference type="InterPro" id="IPR036388">
    <property type="entry name" value="WH-like_DNA-bd_sf"/>
</dbReference>
<evidence type="ECO:0000313" key="5">
    <source>
        <dbReference type="EMBL" id="MCW6507798.1"/>
    </source>
</evidence>
<evidence type="ECO:0000313" key="6">
    <source>
        <dbReference type="Proteomes" id="UP001165667"/>
    </source>
</evidence>
<organism evidence="5 6">
    <name type="scientific">Lichenifustis flavocetrariae</name>
    <dbReference type="NCBI Taxonomy" id="2949735"/>
    <lineage>
        <taxon>Bacteria</taxon>
        <taxon>Pseudomonadati</taxon>
        <taxon>Pseudomonadota</taxon>
        <taxon>Alphaproteobacteria</taxon>
        <taxon>Hyphomicrobiales</taxon>
        <taxon>Lichenihabitantaceae</taxon>
        <taxon>Lichenifustis</taxon>
    </lineage>
</organism>
<dbReference type="Gene3D" id="1.10.10.10">
    <property type="entry name" value="Winged helix-like DNA-binding domain superfamily/Winged helix DNA-binding domain"/>
    <property type="match status" value="1"/>
</dbReference>
<accession>A0AA41YVP2</accession>
<keyword evidence="6" id="KW-1185">Reference proteome</keyword>
<dbReference type="GO" id="GO:0006355">
    <property type="term" value="P:regulation of DNA-templated transcription"/>
    <property type="evidence" value="ECO:0007669"/>
    <property type="project" value="InterPro"/>
</dbReference>
<dbReference type="AlphaFoldDB" id="A0AA41YVP2"/>
<name>A0AA41YVP2_9HYPH</name>
<sequence length="349" mass="38467">MPEWDALTIDRTASAALGQAAAAIGREPFYRLLLAAVGCFIPHDLSAVMRYSAFSKPDLLLGTDYGPDFTGSYARDLYRYDPFYRYWRDVARPGVVSLADVVATEADRRHYVGAILHDVSISDEIGIFLPPIGQSSVALFLDRRAGSYTELDLARARLIYDLVAGLHAAHVEVVFGDGQIARGNAGALLAGPKPTRVLDRERHEIARNVGWSTCEAQHETILAEALAELADVGDVRIGCTLVLHRTVLPATFHLAPSGIVETIESFGLPPVSPSELAIPDSMSRLLSRREQDIVGLMLRGYPTKTIAERLGLTQGTVKNYRRRIYDKLDVTTEREVFLSCMAERELVEQ</sequence>
<feature type="domain" description="HTH luxR-type" evidence="4">
    <location>
        <begin position="279"/>
        <end position="344"/>
    </location>
</feature>
<dbReference type="RefSeq" id="WP_282584155.1">
    <property type="nucleotide sequence ID" value="NZ_JAMOIM010000003.1"/>
</dbReference>
<dbReference type="GO" id="GO:0003677">
    <property type="term" value="F:DNA binding"/>
    <property type="evidence" value="ECO:0007669"/>
    <property type="project" value="UniProtKB-KW"/>
</dbReference>